<proteinExistence type="predicted"/>
<protein>
    <submittedName>
        <fullName evidence="1">Uncharacterized protein</fullName>
    </submittedName>
</protein>
<dbReference type="RefSeq" id="WP_060813046.1">
    <property type="nucleotide sequence ID" value="NZ_JBHULA010000042.1"/>
</dbReference>
<dbReference type="OrthoDB" id="1442012at2"/>
<name>A0A376H3F6_ENTGA</name>
<organism evidence="1 2">
    <name type="scientific">Enterococcus gallinarum</name>
    <dbReference type="NCBI Taxonomy" id="1353"/>
    <lineage>
        <taxon>Bacteria</taxon>
        <taxon>Bacillati</taxon>
        <taxon>Bacillota</taxon>
        <taxon>Bacilli</taxon>
        <taxon>Lactobacillales</taxon>
        <taxon>Enterococcaceae</taxon>
        <taxon>Enterococcus</taxon>
    </lineage>
</organism>
<sequence length="196" mass="22828">MEAYKKILNHIETEVIDLSYSISFKAEQENVYSPRIADLILRSGSLLESIIKEKYGKTDIKYDEDCIIAKLDLENKVVIVTFLDYEFPKKIFTPFKKNQERLNKTFTNKHVKGNRQYSWNNAYQSLRHQFLQMMSEYGNLKYLFEILSAIAVLLPEGSILFSNVEQNKDGTYTGWNHNTSNGFAIRKSFNTNGEIK</sequence>
<evidence type="ECO:0000313" key="2">
    <source>
        <dbReference type="Proteomes" id="UP000254807"/>
    </source>
</evidence>
<keyword evidence="2" id="KW-1185">Reference proteome</keyword>
<evidence type="ECO:0000313" key="1">
    <source>
        <dbReference type="EMBL" id="STD84160.1"/>
    </source>
</evidence>
<accession>A0A376H3F6</accession>
<dbReference type="AlphaFoldDB" id="A0A376H3F6"/>
<gene>
    <name evidence="1" type="ORF">NCTC12360_02686</name>
</gene>
<reference evidence="1 2" key="1">
    <citation type="submission" date="2018-06" db="EMBL/GenBank/DDBJ databases">
        <authorList>
            <consortium name="Pathogen Informatics"/>
            <person name="Doyle S."/>
        </authorList>
    </citation>
    <scope>NUCLEOTIDE SEQUENCE [LARGE SCALE GENOMIC DNA]</scope>
    <source>
        <strain evidence="1 2">NCTC12360</strain>
    </source>
</reference>
<dbReference type="EMBL" id="UFYW01000001">
    <property type="protein sequence ID" value="STD84160.1"/>
    <property type="molecule type" value="Genomic_DNA"/>
</dbReference>
<dbReference type="Proteomes" id="UP000254807">
    <property type="component" value="Unassembled WGS sequence"/>
</dbReference>